<keyword evidence="4 8" id="KW-0418">Kinase</keyword>
<evidence type="ECO:0000256" key="5">
    <source>
        <dbReference type="ARBA" id="ARBA00022840"/>
    </source>
</evidence>
<keyword evidence="3" id="KW-0547">Nucleotide-binding</keyword>
<sequence length="323" mass="33692">MSNILTVTPSPALDASTTVPTLAPFSKLRCGPMLRHPGGGGVNVARVIDRLGGQVRAIYPAGGSIGQLLRQLLDAEGVESQVIPVTNETREDFTVFEESTQKQYRFVLPGEKLSESEWQALIDAVANAEPAPKFVVASGSLPPGVPDDFYARVVRAGRARGAKVIVDTSHAALSAALDAGGIFLIKPSMSEYRVLTGVDADADEAALIRAGRQLIERGAVELVALSMGPKGALLIARDHAWSAEGLTVAPASVVGAGDSLVGAMVSSLVEGASLQDALRFGVAAGTAALVNPGTSLCRREDIDRFLPQIAIRDLSELACTDSQ</sequence>
<dbReference type="PANTHER" id="PTHR46566">
    <property type="entry name" value="1-PHOSPHOFRUCTOKINASE-RELATED"/>
    <property type="match status" value="1"/>
</dbReference>
<dbReference type="InterPro" id="IPR029056">
    <property type="entry name" value="Ribokinase-like"/>
</dbReference>
<comment type="similarity">
    <text evidence="1 6">Belongs to the carbohydrate kinase PfkB family.</text>
</comment>
<dbReference type="PROSITE" id="PS00583">
    <property type="entry name" value="PFKB_KINASES_1"/>
    <property type="match status" value="1"/>
</dbReference>
<dbReference type="GO" id="GO:0003872">
    <property type="term" value="F:6-phosphofructokinase activity"/>
    <property type="evidence" value="ECO:0007669"/>
    <property type="project" value="TreeGrafter"/>
</dbReference>
<dbReference type="InterPro" id="IPR011611">
    <property type="entry name" value="PfkB_dom"/>
</dbReference>
<evidence type="ECO:0000313" key="8">
    <source>
        <dbReference type="EMBL" id="PYF04529.1"/>
    </source>
</evidence>
<dbReference type="RefSeq" id="WP_110779916.1">
    <property type="nucleotide sequence ID" value="NZ_QJTI01000003.1"/>
</dbReference>
<dbReference type="FunFam" id="3.40.1190.20:FF:000001">
    <property type="entry name" value="Phosphofructokinase"/>
    <property type="match status" value="1"/>
</dbReference>
<reference evidence="8 9" key="1">
    <citation type="submission" date="2018-06" db="EMBL/GenBank/DDBJ databases">
        <title>Genomic Encyclopedia of Archaeal and Bacterial Type Strains, Phase II (KMG-II): from individual species to whole genera.</title>
        <authorList>
            <person name="Goeker M."/>
        </authorList>
    </citation>
    <scope>NUCLEOTIDE SEQUENCE [LARGE SCALE GENOMIC DNA]</scope>
    <source>
        <strain evidence="8 9">JCM 11668</strain>
    </source>
</reference>
<comment type="caution">
    <text evidence="8">The sequence shown here is derived from an EMBL/GenBank/DDBJ whole genome shotgun (WGS) entry which is preliminary data.</text>
</comment>
<keyword evidence="2 6" id="KW-0808">Transferase</keyword>
<dbReference type="EMBL" id="QJTI01000003">
    <property type="protein sequence ID" value="PYF04529.1"/>
    <property type="molecule type" value="Genomic_DNA"/>
</dbReference>
<evidence type="ECO:0000256" key="4">
    <source>
        <dbReference type="ARBA" id="ARBA00022777"/>
    </source>
</evidence>
<protein>
    <recommendedName>
        <fullName evidence="6">Phosphofructokinase</fullName>
    </recommendedName>
</protein>
<dbReference type="OrthoDB" id="9801219at2"/>
<keyword evidence="5" id="KW-0067">ATP-binding</keyword>
<dbReference type="AlphaFoldDB" id="A0A318TXZ6"/>
<dbReference type="SUPFAM" id="SSF53613">
    <property type="entry name" value="Ribokinase-like"/>
    <property type="match status" value="1"/>
</dbReference>
<dbReference type="PIRSF" id="PIRSF000535">
    <property type="entry name" value="1PFK/6PFK/LacC"/>
    <property type="match status" value="1"/>
</dbReference>
<dbReference type="CDD" id="cd01164">
    <property type="entry name" value="FruK_PfkB_like"/>
    <property type="match status" value="1"/>
</dbReference>
<keyword evidence="9" id="KW-1185">Reference proteome</keyword>
<dbReference type="GO" id="GO:0005524">
    <property type="term" value="F:ATP binding"/>
    <property type="evidence" value="ECO:0007669"/>
    <property type="project" value="UniProtKB-KW"/>
</dbReference>
<dbReference type="PROSITE" id="PS00584">
    <property type="entry name" value="PFKB_KINASES_2"/>
    <property type="match status" value="1"/>
</dbReference>
<evidence type="ECO:0000256" key="1">
    <source>
        <dbReference type="ARBA" id="ARBA00010688"/>
    </source>
</evidence>
<dbReference type="NCBIfam" id="TIGR03168">
    <property type="entry name" value="1-PFK"/>
    <property type="match status" value="1"/>
</dbReference>
<evidence type="ECO:0000256" key="2">
    <source>
        <dbReference type="ARBA" id="ARBA00022679"/>
    </source>
</evidence>
<evidence type="ECO:0000256" key="6">
    <source>
        <dbReference type="PIRNR" id="PIRNR000535"/>
    </source>
</evidence>
<evidence type="ECO:0000259" key="7">
    <source>
        <dbReference type="Pfam" id="PF00294"/>
    </source>
</evidence>
<gene>
    <name evidence="8" type="ORF">BJ122_103184</name>
</gene>
<proteinExistence type="inferred from homology"/>
<organism evidence="8 9">
    <name type="scientific">Rhodopseudomonas faecalis</name>
    <dbReference type="NCBI Taxonomy" id="99655"/>
    <lineage>
        <taxon>Bacteria</taxon>
        <taxon>Pseudomonadati</taxon>
        <taxon>Pseudomonadota</taxon>
        <taxon>Alphaproteobacteria</taxon>
        <taxon>Hyphomicrobiales</taxon>
        <taxon>Nitrobacteraceae</taxon>
        <taxon>Rhodopseudomonas</taxon>
    </lineage>
</organism>
<evidence type="ECO:0000256" key="3">
    <source>
        <dbReference type="ARBA" id="ARBA00022741"/>
    </source>
</evidence>
<dbReference type="InterPro" id="IPR002173">
    <property type="entry name" value="Carboh/pur_kinase_PfkB_CS"/>
</dbReference>
<dbReference type="Pfam" id="PF00294">
    <property type="entry name" value="PfkB"/>
    <property type="match status" value="1"/>
</dbReference>
<evidence type="ECO:0000313" key="9">
    <source>
        <dbReference type="Proteomes" id="UP000248148"/>
    </source>
</evidence>
<dbReference type="PANTHER" id="PTHR46566:SF2">
    <property type="entry name" value="ATP-DEPENDENT 6-PHOSPHOFRUCTOKINASE ISOZYME 2"/>
    <property type="match status" value="1"/>
</dbReference>
<accession>A0A318TXZ6</accession>
<name>A0A318TXZ6_9BRAD</name>
<feature type="domain" description="Carbohydrate kinase PfkB" evidence="7">
    <location>
        <begin position="29"/>
        <end position="297"/>
    </location>
</feature>
<dbReference type="Gene3D" id="3.40.1190.20">
    <property type="match status" value="1"/>
</dbReference>
<dbReference type="InterPro" id="IPR017583">
    <property type="entry name" value="Tagatose/fructose_Pkinase"/>
</dbReference>
<dbReference type="Proteomes" id="UP000248148">
    <property type="component" value="Unassembled WGS sequence"/>
</dbReference>
<dbReference type="GO" id="GO:0005829">
    <property type="term" value="C:cytosol"/>
    <property type="evidence" value="ECO:0007669"/>
    <property type="project" value="TreeGrafter"/>
</dbReference>